<dbReference type="Proteomes" id="UP001225933">
    <property type="component" value="Unassembled WGS sequence"/>
</dbReference>
<dbReference type="RefSeq" id="WP_290343758.1">
    <property type="nucleotide sequence ID" value="NZ_JAUHGV010000172.1"/>
</dbReference>
<feature type="non-terminal residue" evidence="1">
    <location>
        <position position="1"/>
    </location>
</feature>
<dbReference type="EMBL" id="JAUHGV010000172">
    <property type="protein sequence ID" value="MDN4015226.1"/>
    <property type="molecule type" value="Genomic_DNA"/>
</dbReference>
<reference evidence="1" key="1">
    <citation type="submission" date="2023-06" db="EMBL/GenBank/DDBJ databases">
        <title>Two Chryseobacterium gambrini strains from China.</title>
        <authorList>
            <person name="Zeng J."/>
            <person name="Wu Y."/>
        </authorList>
    </citation>
    <scope>NUCLEOTIDE SEQUENCE</scope>
    <source>
        <strain evidence="1">SQ219</strain>
    </source>
</reference>
<name>A0AAJ1VMG7_9FLAO</name>
<evidence type="ECO:0000313" key="2">
    <source>
        <dbReference type="Proteomes" id="UP001225933"/>
    </source>
</evidence>
<evidence type="ECO:0000313" key="1">
    <source>
        <dbReference type="EMBL" id="MDN4015226.1"/>
    </source>
</evidence>
<dbReference type="AlphaFoldDB" id="A0AAJ1VMG7"/>
<gene>
    <name evidence="1" type="ORF">QX233_22520</name>
</gene>
<protein>
    <submittedName>
        <fullName evidence="1">Uncharacterized protein</fullName>
    </submittedName>
</protein>
<proteinExistence type="predicted"/>
<accession>A0AAJ1VMG7</accession>
<comment type="caution">
    <text evidence="1">The sequence shown here is derived from an EMBL/GenBank/DDBJ whole genome shotgun (WGS) entry which is preliminary data.</text>
</comment>
<sequence length="84" mass="9286">GPWWTTVEESCFGGAGFSFETEPESDGRFSDGLDTRLEVAGTAARGSVENGFVDRLNADRKLRSYHAGVLPTRYLLNPEYVRTV</sequence>
<organism evidence="1 2">
    <name type="scientific">Chryseobacterium gambrini</name>
    <dbReference type="NCBI Taxonomy" id="373672"/>
    <lineage>
        <taxon>Bacteria</taxon>
        <taxon>Pseudomonadati</taxon>
        <taxon>Bacteroidota</taxon>
        <taxon>Flavobacteriia</taxon>
        <taxon>Flavobacteriales</taxon>
        <taxon>Weeksellaceae</taxon>
        <taxon>Chryseobacterium group</taxon>
        <taxon>Chryseobacterium</taxon>
    </lineage>
</organism>